<evidence type="ECO:0000259" key="3">
    <source>
        <dbReference type="Pfam" id="PF11887"/>
    </source>
</evidence>
<feature type="signal peptide" evidence="1">
    <location>
        <begin position="1"/>
        <end position="25"/>
    </location>
</feature>
<dbReference type="InterPro" id="IPR003399">
    <property type="entry name" value="Mce/MlaD"/>
</dbReference>
<protein>
    <submittedName>
        <fullName evidence="4">MCE family protein</fullName>
    </submittedName>
</protein>
<dbReference type="Pfam" id="PF02470">
    <property type="entry name" value="MlaD"/>
    <property type="match status" value="1"/>
</dbReference>
<dbReference type="RefSeq" id="WP_149728754.1">
    <property type="nucleotide sequence ID" value="NZ_VUJV01000003.1"/>
</dbReference>
<dbReference type="InterPro" id="IPR005693">
    <property type="entry name" value="Mce"/>
</dbReference>
<comment type="caution">
    <text evidence="4">The sequence shown here is derived from an EMBL/GenBank/DDBJ whole genome shotgun (WGS) entry which is preliminary data.</text>
</comment>
<keyword evidence="1" id="KW-0732">Signal</keyword>
<dbReference type="PANTHER" id="PTHR33371:SF15">
    <property type="entry name" value="LIPOPROTEIN LPRN"/>
    <property type="match status" value="1"/>
</dbReference>
<sequence>MTRRRMRAGAALLAGALLLSGCDFDVYKMPLPGGADVGDDPIKVKIEFADVLDLVPKSSVKVADVTVGQVSDVELDGYTAVVTVELRNDTGLPDNALATIRQTSLLGEKFVSLQAPPSGASGELLGDNDVIPLEDTGRNPEVEEVLGALSLLLNGGGVAQLKTITKELNNALEGREDSARSVLTQVQSLMSQLDDRKADIVNAIDSLNRLALEAREQQGSIDNALEMLPSALDSISRQREDLVKMLQGLNRLSSVGVRVINETKDSTITALQQLNPVLTQLNNAGQSFVDALHIFYLFPFGDDVIGRDPAVARNLHFGDYVNLGINLDLDLNNLTLPDILCIPFNELPDNTPLDDLLDLNNLCHGVQTAIQNCLKTPPDPAACARLPDFLLDEVCDAVNLPVLCGLLPRNGEASDQGTVISDLLDGVVGNLGGVLPRPAPSLTGESLERWNGKYGDDAGLALFLAAPVTGREVAQ</sequence>
<dbReference type="InterPro" id="IPR052336">
    <property type="entry name" value="MlaD_Phospholipid_Transporter"/>
</dbReference>
<reference evidence="4 5" key="2">
    <citation type="submission" date="2019-09" db="EMBL/GenBank/DDBJ databases">
        <authorList>
            <person name="Jin C."/>
        </authorList>
    </citation>
    <scope>NUCLEOTIDE SEQUENCE [LARGE SCALE GENOMIC DNA]</scope>
    <source>
        <strain evidence="4 5">BN130099</strain>
    </source>
</reference>
<name>A0A5B1LHZ3_9ACTN</name>
<feature type="domain" description="Mammalian cell entry C-terminal" evidence="3">
    <location>
        <begin position="124"/>
        <end position="283"/>
    </location>
</feature>
<accession>A0A5B1LHZ3</accession>
<dbReference type="NCBIfam" id="TIGR00996">
    <property type="entry name" value="Mtu_fam_mce"/>
    <property type="match status" value="1"/>
</dbReference>
<evidence type="ECO:0000256" key="1">
    <source>
        <dbReference type="SAM" id="SignalP"/>
    </source>
</evidence>
<gene>
    <name evidence="4" type="ORF">F0U44_13370</name>
</gene>
<evidence type="ECO:0000259" key="2">
    <source>
        <dbReference type="Pfam" id="PF02470"/>
    </source>
</evidence>
<dbReference type="InterPro" id="IPR024516">
    <property type="entry name" value="Mce_C"/>
</dbReference>
<feature type="domain" description="Mce/MlaD" evidence="2">
    <location>
        <begin position="42"/>
        <end position="115"/>
    </location>
</feature>
<reference evidence="4 5" key="1">
    <citation type="submission" date="2019-09" db="EMBL/GenBank/DDBJ databases">
        <title>Nocardioides panacisoli sp. nov., isolated from the soil of a ginseng field.</title>
        <authorList>
            <person name="Cho C."/>
        </authorList>
    </citation>
    <scope>NUCLEOTIDE SEQUENCE [LARGE SCALE GENOMIC DNA]</scope>
    <source>
        <strain evidence="4 5">BN130099</strain>
    </source>
</reference>
<dbReference type="PROSITE" id="PS51257">
    <property type="entry name" value="PROKAR_LIPOPROTEIN"/>
    <property type="match status" value="1"/>
</dbReference>
<dbReference type="Pfam" id="PF11887">
    <property type="entry name" value="Mce4_CUP1"/>
    <property type="match status" value="1"/>
</dbReference>
<evidence type="ECO:0000313" key="4">
    <source>
        <dbReference type="EMBL" id="KAA1419420.1"/>
    </source>
</evidence>
<dbReference type="PANTHER" id="PTHR33371">
    <property type="entry name" value="INTERMEMBRANE PHOSPHOLIPID TRANSPORT SYSTEM BINDING PROTEIN MLAD-RELATED"/>
    <property type="match status" value="1"/>
</dbReference>
<dbReference type="Proteomes" id="UP000325003">
    <property type="component" value="Unassembled WGS sequence"/>
</dbReference>
<feature type="chain" id="PRO_5039106954" evidence="1">
    <location>
        <begin position="26"/>
        <end position="475"/>
    </location>
</feature>
<proteinExistence type="predicted"/>
<dbReference type="GO" id="GO:0005576">
    <property type="term" value="C:extracellular region"/>
    <property type="evidence" value="ECO:0007669"/>
    <property type="project" value="TreeGrafter"/>
</dbReference>
<keyword evidence="5" id="KW-1185">Reference proteome</keyword>
<evidence type="ECO:0000313" key="5">
    <source>
        <dbReference type="Proteomes" id="UP000325003"/>
    </source>
</evidence>
<dbReference type="AlphaFoldDB" id="A0A5B1LHZ3"/>
<organism evidence="4 5">
    <name type="scientific">Nocardioides humilatus</name>
    <dbReference type="NCBI Taxonomy" id="2607660"/>
    <lineage>
        <taxon>Bacteria</taxon>
        <taxon>Bacillati</taxon>
        <taxon>Actinomycetota</taxon>
        <taxon>Actinomycetes</taxon>
        <taxon>Propionibacteriales</taxon>
        <taxon>Nocardioidaceae</taxon>
        <taxon>Nocardioides</taxon>
    </lineage>
</organism>
<dbReference type="EMBL" id="VUJV01000003">
    <property type="protein sequence ID" value="KAA1419420.1"/>
    <property type="molecule type" value="Genomic_DNA"/>
</dbReference>